<evidence type="ECO:0000259" key="1">
    <source>
        <dbReference type="Pfam" id="PF00561"/>
    </source>
</evidence>
<accession>A0ABN1GAQ1</accession>
<evidence type="ECO:0000313" key="2">
    <source>
        <dbReference type="EMBL" id="GAA0607587.1"/>
    </source>
</evidence>
<dbReference type="InterPro" id="IPR000073">
    <property type="entry name" value="AB_hydrolase_1"/>
</dbReference>
<gene>
    <name evidence="2" type="ORF">GCM10009547_06890</name>
</gene>
<protein>
    <submittedName>
        <fullName evidence="2">Alpha/beta hydrolase</fullName>
    </submittedName>
</protein>
<organism evidence="2 3">
    <name type="scientific">Sporichthya brevicatena</name>
    <dbReference type="NCBI Taxonomy" id="171442"/>
    <lineage>
        <taxon>Bacteria</taxon>
        <taxon>Bacillati</taxon>
        <taxon>Actinomycetota</taxon>
        <taxon>Actinomycetes</taxon>
        <taxon>Sporichthyales</taxon>
        <taxon>Sporichthyaceae</taxon>
        <taxon>Sporichthya</taxon>
    </lineage>
</organism>
<dbReference type="EMBL" id="BAAAHE010000007">
    <property type="protein sequence ID" value="GAA0607587.1"/>
    <property type="molecule type" value="Genomic_DNA"/>
</dbReference>
<dbReference type="Gene3D" id="3.40.50.1820">
    <property type="entry name" value="alpha/beta hydrolase"/>
    <property type="match status" value="1"/>
</dbReference>
<dbReference type="PRINTS" id="PR00111">
    <property type="entry name" value="ABHYDROLASE"/>
</dbReference>
<keyword evidence="3" id="KW-1185">Reference proteome</keyword>
<reference evidence="2 3" key="1">
    <citation type="journal article" date="2019" name="Int. J. Syst. Evol. Microbiol.">
        <title>The Global Catalogue of Microorganisms (GCM) 10K type strain sequencing project: providing services to taxonomists for standard genome sequencing and annotation.</title>
        <authorList>
            <consortium name="The Broad Institute Genomics Platform"/>
            <consortium name="The Broad Institute Genome Sequencing Center for Infectious Disease"/>
            <person name="Wu L."/>
            <person name="Ma J."/>
        </authorList>
    </citation>
    <scope>NUCLEOTIDE SEQUENCE [LARGE SCALE GENOMIC DNA]</scope>
    <source>
        <strain evidence="2 3">JCM 10671</strain>
    </source>
</reference>
<dbReference type="SUPFAM" id="SSF53474">
    <property type="entry name" value="alpha/beta-Hydrolases"/>
    <property type="match status" value="1"/>
</dbReference>
<dbReference type="GO" id="GO:0016787">
    <property type="term" value="F:hydrolase activity"/>
    <property type="evidence" value="ECO:0007669"/>
    <property type="project" value="UniProtKB-KW"/>
</dbReference>
<dbReference type="InterPro" id="IPR029058">
    <property type="entry name" value="AB_hydrolase_fold"/>
</dbReference>
<dbReference type="PANTHER" id="PTHR43329">
    <property type="entry name" value="EPOXIDE HYDROLASE"/>
    <property type="match status" value="1"/>
</dbReference>
<keyword evidence="2" id="KW-0378">Hydrolase</keyword>
<comment type="caution">
    <text evidence="2">The sequence shown here is derived from an EMBL/GenBank/DDBJ whole genome shotgun (WGS) entry which is preliminary data.</text>
</comment>
<evidence type="ECO:0000313" key="3">
    <source>
        <dbReference type="Proteomes" id="UP001500957"/>
    </source>
</evidence>
<feature type="domain" description="AB hydrolase-1" evidence="1">
    <location>
        <begin position="31"/>
        <end position="260"/>
    </location>
</feature>
<dbReference type="Proteomes" id="UP001500957">
    <property type="component" value="Unassembled WGS sequence"/>
</dbReference>
<name>A0ABN1GAQ1_9ACTN</name>
<sequence>MLPILSFFRKATVSTAEVPISVRVAGSGPGLLLLHGFPQTGAMWHRIAPALSTDYTVVVADLRGYGGSGKPDGKPGGELYSKRAMAQDMVEVMEALGFGTFTVVGHDRGGRVAHRMALDHAERIEQIAVLDILPTHTVFRNTNEDLARSYYHWFFLSQPYDLPERMIGADPEFYLRWCLRSWSTDMQAFSQPALDEYVAAFSDPATIHAACEDYRAGAGIDLEHDEADLDTKITAPLLALWGEHGYVGRKHDVVAEWQKKAVDVRGEALPSAHFLPEEAPVETYAALRRFLTLKGAEMPGRHDKEPPITL</sequence>
<proteinExistence type="predicted"/>
<dbReference type="Pfam" id="PF00561">
    <property type="entry name" value="Abhydrolase_1"/>
    <property type="match status" value="1"/>
</dbReference>